<dbReference type="Pfam" id="PF05057">
    <property type="entry name" value="DUF676"/>
    <property type="match status" value="1"/>
</dbReference>
<dbReference type="PANTHER" id="PTHR37946:SF1">
    <property type="entry name" value="SLL1969 PROTEIN"/>
    <property type="match status" value="1"/>
</dbReference>
<evidence type="ECO:0000259" key="1">
    <source>
        <dbReference type="Pfam" id="PF05057"/>
    </source>
</evidence>
<dbReference type="Gene3D" id="3.40.50.1820">
    <property type="entry name" value="alpha/beta hydrolase"/>
    <property type="match status" value="1"/>
</dbReference>
<dbReference type="InterPro" id="IPR007751">
    <property type="entry name" value="DUF676_lipase-like"/>
</dbReference>
<dbReference type="InterPro" id="IPR029058">
    <property type="entry name" value="AB_hydrolase_fold"/>
</dbReference>
<evidence type="ECO:0000313" key="2">
    <source>
        <dbReference type="EMBL" id="BBO34049.1"/>
    </source>
</evidence>
<feature type="domain" description="DUF676" evidence="1">
    <location>
        <begin position="101"/>
        <end position="206"/>
    </location>
</feature>
<keyword evidence="3" id="KW-1185">Reference proteome</keyword>
<reference evidence="3" key="1">
    <citation type="submission" date="2019-10" db="EMBL/GenBank/DDBJ databases">
        <title>Lacipirellula parvula gen. nov., sp. nov., representing a lineage of planctomycetes widespread in freshwater anoxic habitats, and description of the family Lacipirellulaceae.</title>
        <authorList>
            <person name="Dedysh S.N."/>
            <person name="Kulichevskaya I.S."/>
            <person name="Beletsky A.V."/>
            <person name="Rakitin A.L."/>
            <person name="Mardanov A.V."/>
            <person name="Ivanova A.A."/>
            <person name="Saltykova V.X."/>
            <person name="Rijpstra W.I.C."/>
            <person name="Sinninghe Damste J.S."/>
            <person name="Ravin N.V."/>
        </authorList>
    </citation>
    <scope>NUCLEOTIDE SEQUENCE [LARGE SCALE GENOMIC DNA]</scope>
    <source>
        <strain evidence="3">PX69</strain>
    </source>
</reference>
<dbReference type="KEGG" id="lpav:PLANPX_3661"/>
<dbReference type="EMBL" id="AP021861">
    <property type="protein sequence ID" value="BBO34049.1"/>
    <property type="molecule type" value="Genomic_DNA"/>
</dbReference>
<sequence length="334" mass="36392">MPRSMSSLAIAILAFIVVAAGAYAARAQERGGLFANGTPTLGGIAVWSDEVVDHNWRIQKHAVIGHYRLIDPSDRRQAFGTFDTCLAKLNEVKKAENFPPNPKEVVIVLHGLGASRQFMEGLAQYIEENGNLATINVGYPSTMEDIDAYAASLDSVIRHLDGVEQVSFVAHSMGNIVIRRLLANYERLEPAMRPPVEFKRMVMISPPNHGAEIADQFADSKLVQMVAGKPLEQLAPSKGWPELEKQLVTPNFEFGIIAGGQGDGEGYLDAIPGDDDGLLSIDTMKLAGATDFIQTNGIHQMMPKFKEVRAATLNFLLHGYFVSPQAMHPVVAAK</sequence>
<dbReference type="SUPFAM" id="SSF53474">
    <property type="entry name" value="alpha/beta-Hydrolases"/>
    <property type="match status" value="1"/>
</dbReference>
<dbReference type="PANTHER" id="PTHR37946">
    <property type="entry name" value="SLL1969 PROTEIN"/>
    <property type="match status" value="1"/>
</dbReference>
<organism evidence="2 3">
    <name type="scientific">Lacipirellula parvula</name>
    <dbReference type="NCBI Taxonomy" id="2650471"/>
    <lineage>
        <taxon>Bacteria</taxon>
        <taxon>Pseudomonadati</taxon>
        <taxon>Planctomycetota</taxon>
        <taxon>Planctomycetia</taxon>
        <taxon>Pirellulales</taxon>
        <taxon>Lacipirellulaceae</taxon>
        <taxon>Lacipirellula</taxon>
    </lineage>
</organism>
<accession>A0A5K7XM37</accession>
<gene>
    <name evidence="2" type="ORF">PLANPX_3661</name>
</gene>
<evidence type="ECO:0000313" key="3">
    <source>
        <dbReference type="Proteomes" id="UP000326837"/>
    </source>
</evidence>
<protein>
    <recommendedName>
        <fullName evidence="1">DUF676 domain-containing protein</fullName>
    </recommendedName>
</protein>
<proteinExistence type="predicted"/>
<name>A0A5K7XM37_9BACT</name>
<dbReference type="Proteomes" id="UP000326837">
    <property type="component" value="Chromosome"/>
</dbReference>
<dbReference type="AlphaFoldDB" id="A0A5K7XM37"/>
<dbReference type="RefSeq" id="WP_152099697.1">
    <property type="nucleotide sequence ID" value="NZ_AP021861.1"/>
</dbReference>